<evidence type="ECO:0000313" key="1">
    <source>
        <dbReference type="EMBL" id="RIB22950.1"/>
    </source>
</evidence>
<gene>
    <name evidence="1" type="ORF">C2G38_2033159</name>
</gene>
<accession>A0A397VKD5</accession>
<dbReference type="OrthoDB" id="2433100at2759"/>
<reference evidence="1 2" key="1">
    <citation type="submission" date="2018-06" db="EMBL/GenBank/DDBJ databases">
        <title>Comparative genomics reveals the genomic features of Rhizophagus irregularis, R. cerebriforme, R. diaphanum and Gigaspora rosea, and their symbiotic lifestyle signature.</title>
        <authorList>
            <person name="Morin E."/>
            <person name="San Clemente H."/>
            <person name="Chen E.C.H."/>
            <person name="De La Providencia I."/>
            <person name="Hainaut M."/>
            <person name="Kuo A."/>
            <person name="Kohler A."/>
            <person name="Murat C."/>
            <person name="Tang N."/>
            <person name="Roy S."/>
            <person name="Loubradou J."/>
            <person name="Henrissat B."/>
            <person name="Grigoriev I.V."/>
            <person name="Corradi N."/>
            <person name="Roux C."/>
            <person name="Martin F.M."/>
        </authorList>
    </citation>
    <scope>NUCLEOTIDE SEQUENCE [LARGE SCALE GENOMIC DNA]</scope>
    <source>
        <strain evidence="1 2">DAOM 194757</strain>
    </source>
</reference>
<protein>
    <submittedName>
        <fullName evidence="1">Uncharacterized protein</fullName>
    </submittedName>
</protein>
<evidence type="ECO:0000313" key="2">
    <source>
        <dbReference type="Proteomes" id="UP000266673"/>
    </source>
</evidence>
<proteinExistence type="predicted"/>
<dbReference type="Proteomes" id="UP000266673">
    <property type="component" value="Unassembled WGS sequence"/>
</dbReference>
<dbReference type="CDD" id="cd04508">
    <property type="entry name" value="Tudor_SF"/>
    <property type="match status" value="1"/>
</dbReference>
<dbReference type="AlphaFoldDB" id="A0A397VKD5"/>
<name>A0A397VKD5_9GLOM</name>
<dbReference type="EMBL" id="QKWP01000285">
    <property type="protein sequence ID" value="RIB22950.1"/>
    <property type="molecule type" value="Genomic_DNA"/>
</dbReference>
<comment type="caution">
    <text evidence="1">The sequence shown here is derived from an EMBL/GenBank/DDBJ whole genome shotgun (WGS) entry which is preliminary data.</text>
</comment>
<sequence length="170" mass="19387">MEAINMWGYACFGIFSHNSFKIQKAAKLECVAIYTYGSICDGAVQLLDSTQTYNISRSALRSPMATKTTWDINDQCEVRNTNDNEWYPGKIISEILTDNYLDVEHYSWAHYSINKQCVQKHNSVIFRYPEYILNNCPGAAIQPRRVSQDMLEGLFGTIREMGSDSSTQTL</sequence>
<organism evidence="1 2">
    <name type="scientific">Gigaspora rosea</name>
    <dbReference type="NCBI Taxonomy" id="44941"/>
    <lineage>
        <taxon>Eukaryota</taxon>
        <taxon>Fungi</taxon>
        <taxon>Fungi incertae sedis</taxon>
        <taxon>Mucoromycota</taxon>
        <taxon>Glomeromycotina</taxon>
        <taxon>Glomeromycetes</taxon>
        <taxon>Diversisporales</taxon>
        <taxon>Gigasporaceae</taxon>
        <taxon>Gigaspora</taxon>
    </lineage>
</organism>
<keyword evidence="2" id="KW-1185">Reference proteome</keyword>